<dbReference type="Pfam" id="PF24118">
    <property type="entry name" value="DUF7392"/>
    <property type="match status" value="1"/>
</dbReference>
<proteinExistence type="predicted"/>
<sequence length="372" mass="42678">MVSFSSEISQKSMEPCPISYPMNKFEISCVFFDLLTSGNGQKARLMGCLFPKSLNFFLVFSSRVNFLRSTEDQGNCHDHLSSLFYQNQHRLSTDPHTTWLAFLSKRPSANTALFQEIKCLYILPPFDSFRTRNNKERKKERNAVRRRKGMACFVPFNNRNLETSFFIFRPIVALVDELVETLKHFSACTESLGCVQSSIFKSIHGNMIIWYGAWMKKSCENKEMLTGELVSMLSNISSMAILIEHGFFDAYAGESRDDSSAARLCTEDTISMSIIVSPKADDINDLSYANLALFKSQFLKMEGANSGVCLTCKSVQQPRVACLHVWKSLRFCYSWILNSDYRRTILPYLERFSFVIKYDMFRVIFVSSDNVL</sequence>
<accession>A0A8T2XKF0</accession>
<dbReference type="PANTHER" id="PTHR38226:SF3">
    <property type="entry name" value="(WILD MALAYSIAN BANANA) HYPOTHETICAL PROTEIN"/>
    <property type="match status" value="1"/>
</dbReference>
<comment type="caution">
    <text evidence="2">The sequence shown here is derived from an EMBL/GenBank/DDBJ whole genome shotgun (WGS) entry which is preliminary data.</text>
</comment>
<evidence type="ECO:0000313" key="2">
    <source>
        <dbReference type="EMBL" id="KAH8494009.1"/>
    </source>
</evidence>
<dbReference type="PANTHER" id="PTHR38226">
    <property type="entry name" value="(WILD MALAYSIAN BANANA) HYPOTHETICAL PROTEIN"/>
    <property type="match status" value="1"/>
</dbReference>
<evidence type="ECO:0000259" key="1">
    <source>
        <dbReference type="Pfam" id="PF24118"/>
    </source>
</evidence>
<organism evidence="2 3">
    <name type="scientific">Populus deltoides</name>
    <name type="common">Eastern poplar</name>
    <name type="synonym">Eastern cottonwood</name>
    <dbReference type="NCBI Taxonomy" id="3696"/>
    <lineage>
        <taxon>Eukaryota</taxon>
        <taxon>Viridiplantae</taxon>
        <taxon>Streptophyta</taxon>
        <taxon>Embryophyta</taxon>
        <taxon>Tracheophyta</taxon>
        <taxon>Spermatophyta</taxon>
        <taxon>Magnoliopsida</taxon>
        <taxon>eudicotyledons</taxon>
        <taxon>Gunneridae</taxon>
        <taxon>Pentapetalae</taxon>
        <taxon>rosids</taxon>
        <taxon>fabids</taxon>
        <taxon>Malpighiales</taxon>
        <taxon>Salicaceae</taxon>
        <taxon>Saliceae</taxon>
        <taxon>Populus</taxon>
    </lineage>
</organism>
<protein>
    <recommendedName>
        <fullName evidence="1">DUF7392 domain-containing protein</fullName>
    </recommendedName>
</protein>
<evidence type="ECO:0000313" key="3">
    <source>
        <dbReference type="Proteomes" id="UP000807159"/>
    </source>
</evidence>
<dbReference type="InterPro" id="IPR055816">
    <property type="entry name" value="DUF7392"/>
</dbReference>
<keyword evidence="3" id="KW-1185">Reference proteome</keyword>
<dbReference type="AlphaFoldDB" id="A0A8T2XKF0"/>
<gene>
    <name evidence="2" type="ORF">H0E87_020675</name>
</gene>
<feature type="domain" description="DUF7392" evidence="1">
    <location>
        <begin position="246"/>
        <end position="361"/>
    </location>
</feature>
<dbReference type="EMBL" id="JACEGQ020000011">
    <property type="protein sequence ID" value="KAH8494009.1"/>
    <property type="molecule type" value="Genomic_DNA"/>
</dbReference>
<dbReference type="Proteomes" id="UP000807159">
    <property type="component" value="Chromosome 11"/>
</dbReference>
<name>A0A8T2XKF0_POPDE</name>
<reference evidence="2" key="1">
    <citation type="journal article" date="2021" name="J. Hered.">
        <title>Genome Assembly of Salicaceae Populus deltoides (Eastern Cottonwood) I-69 Based on Nanopore Sequencing and Hi-C Technologies.</title>
        <authorList>
            <person name="Bai S."/>
            <person name="Wu H."/>
            <person name="Zhang J."/>
            <person name="Pan Z."/>
            <person name="Zhao W."/>
            <person name="Li Z."/>
            <person name="Tong C."/>
        </authorList>
    </citation>
    <scope>NUCLEOTIDE SEQUENCE</scope>
    <source>
        <tissue evidence="2">Leaf</tissue>
    </source>
</reference>